<evidence type="ECO:0000259" key="3">
    <source>
        <dbReference type="Pfam" id="PF01408"/>
    </source>
</evidence>
<name>A0A6J4NZD4_9ACTN</name>
<sequence length="358" mass="39852">MTRLRVGVVGLGEVAQVVHLPVLENLADLYELTAVCDLSPTLRKTVGDRYGLTRRYEDVATMVADAPLDCVLVLTSDEYHTEAVLAALGAGLHVLVEKPMCLAPSEAAAIIEARDRSGCVVMVGYMRRFAPAFEAAKEHLARLGPVRYARVHDVIGRNQLMIDQTARVVRHDDLPAQAMQDRWARGGALVREALGDVPDVLAGTYRLLCGLGSHDLSALRELLGRPRRVAAARQWQNGTYIAALLEYDDFCVGYETGVDEQLRFDAHLEVYGASAMMRIQYDTPYVRHLPTTLHLEESVGEEYRRTAIRPHLKDPYTHELEAFAASINDGAPVKTTPEDYVQDMELFVEIVRSIQRDQ</sequence>
<feature type="domain" description="Gfo/Idh/MocA-like oxidoreductase N-terminal" evidence="3">
    <location>
        <begin position="4"/>
        <end position="125"/>
    </location>
</feature>
<reference evidence="5" key="1">
    <citation type="submission" date="2020-02" db="EMBL/GenBank/DDBJ databases">
        <authorList>
            <person name="Meier V. D."/>
        </authorList>
    </citation>
    <scope>NUCLEOTIDE SEQUENCE</scope>
    <source>
        <strain evidence="5">AVDCRST_MAG60</strain>
    </source>
</reference>
<evidence type="ECO:0000259" key="4">
    <source>
        <dbReference type="Pfam" id="PF02894"/>
    </source>
</evidence>
<keyword evidence="2" id="KW-0560">Oxidoreductase</keyword>
<dbReference type="PANTHER" id="PTHR43708">
    <property type="entry name" value="CONSERVED EXPRESSED OXIDOREDUCTASE (EUROFUNG)"/>
    <property type="match status" value="1"/>
</dbReference>
<dbReference type="SUPFAM" id="SSF55347">
    <property type="entry name" value="Glyceraldehyde-3-phosphate dehydrogenase-like, C-terminal domain"/>
    <property type="match status" value="1"/>
</dbReference>
<dbReference type="InterPro" id="IPR051317">
    <property type="entry name" value="Gfo/Idh/MocA_oxidoreduct"/>
</dbReference>
<dbReference type="GO" id="GO:0000166">
    <property type="term" value="F:nucleotide binding"/>
    <property type="evidence" value="ECO:0007669"/>
    <property type="project" value="InterPro"/>
</dbReference>
<dbReference type="SUPFAM" id="SSF51735">
    <property type="entry name" value="NAD(P)-binding Rossmann-fold domains"/>
    <property type="match status" value="1"/>
</dbReference>
<evidence type="ECO:0000256" key="2">
    <source>
        <dbReference type="ARBA" id="ARBA00023002"/>
    </source>
</evidence>
<dbReference type="InterPro" id="IPR000683">
    <property type="entry name" value="Gfo/Idh/MocA-like_OxRdtase_N"/>
</dbReference>
<dbReference type="EMBL" id="CADCUN010000230">
    <property type="protein sequence ID" value="CAA9402061.1"/>
    <property type="molecule type" value="Genomic_DNA"/>
</dbReference>
<proteinExistence type="inferred from homology"/>
<comment type="similarity">
    <text evidence="1">Belongs to the Gfo/Idh/MocA family.</text>
</comment>
<accession>A0A6J4NZD4</accession>
<dbReference type="PANTHER" id="PTHR43708:SF5">
    <property type="entry name" value="CONSERVED EXPRESSED OXIDOREDUCTASE (EUROFUNG)-RELATED"/>
    <property type="match status" value="1"/>
</dbReference>
<dbReference type="Gene3D" id="3.30.360.10">
    <property type="entry name" value="Dihydrodipicolinate Reductase, domain 2"/>
    <property type="match status" value="1"/>
</dbReference>
<dbReference type="InterPro" id="IPR036291">
    <property type="entry name" value="NAD(P)-bd_dom_sf"/>
</dbReference>
<dbReference type="Pfam" id="PF01408">
    <property type="entry name" value="GFO_IDH_MocA"/>
    <property type="match status" value="1"/>
</dbReference>
<evidence type="ECO:0000256" key="1">
    <source>
        <dbReference type="ARBA" id="ARBA00010928"/>
    </source>
</evidence>
<feature type="domain" description="Gfo/Idh/MocA-like oxidoreductase C-terminal" evidence="4">
    <location>
        <begin position="208"/>
        <end position="357"/>
    </location>
</feature>
<gene>
    <name evidence="5" type="ORF">AVDCRST_MAG60-2164</name>
</gene>
<organism evidence="5">
    <name type="scientific">uncultured Nocardioides sp</name>
    <dbReference type="NCBI Taxonomy" id="198441"/>
    <lineage>
        <taxon>Bacteria</taxon>
        <taxon>Bacillati</taxon>
        <taxon>Actinomycetota</taxon>
        <taxon>Actinomycetes</taxon>
        <taxon>Propionibacteriales</taxon>
        <taxon>Nocardioidaceae</taxon>
        <taxon>Nocardioides</taxon>
        <taxon>environmental samples</taxon>
    </lineage>
</organism>
<protein>
    <submittedName>
        <fullName evidence="5">Myo-inositol 2-dehydrogenase</fullName>
    </submittedName>
</protein>
<dbReference type="GO" id="GO:0016491">
    <property type="term" value="F:oxidoreductase activity"/>
    <property type="evidence" value="ECO:0007669"/>
    <property type="project" value="UniProtKB-KW"/>
</dbReference>
<evidence type="ECO:0000313" key="5">
    <source>
        <dbReference type="EMBL" id="CAA9402061.1"/>
    </source>
</evidence>
<dbReference type="AlphaFoldDB" id="A0A6J4NZD4"/>
<dbReference type="InterPro" id="IPR004104">
    <property type="entry name" value="Gfo/Idh/MocA-like_OxRdtase_C"/>
</dbReference>
<dbReference type="Gene3D" id="3.40.50.720">
    <property type="entry name" value="NAD(P)-binding Rossmann-like Domain"/>
    <property type="match status" value="1"/>
</dbReference>
<dbReference type="Pfam" id="PF02894">
    <property type="entry name" value="GFO_IDH_MocA_C"/>
    <property type="match status" value="1"/>
</dbReference>